<protein>
    <submittedName>
        <fullName evidence="2">Uncharacterized protein</fullName>
    </submittedName>
</protein>
<dbReference type="EMBL" id="HBJA01045388">
    <property type="protein sequence ID" value="CAE0804653.1"/>
    <property type="molecule type" value="Transcribed_RNA"/>
</dbReference>
<proteinExistence type="predicted"/>
<gene>
    <name evidence="1" type="ORF">EGYM00163_LOCUS15776</name>
    <name evidence="2" type="ORF">EGYM00163_LOCUS15777</name>
</gene>
<sequence>MVDTVPVRFVRGDGKEGVEWQGDLTLDVDAKRRLAFGAVAEEDDEDEEEEAVKEMPWGGFIDASVCISEAADVIQSVQVEGATMSEEQGMTGDEQEVYFRLTHDGKSKEVIVRYIDRKD</sequence>
<reference evidence="2" key="1">
    <citation type="submission" date="2021-01" db="EMBL/GenBank/DDBJ databases">
        <authorList>
            <person name="Corre E."/>
            <person name="Pelletier E."/>
            <person name="Niang G."/>
            <person name="Scheremetjew M."/>
            <person name="Finn R."/>
            <person name="Kale V."/>
            <person name="Holt S."/>
            <person name="Cochrane G."/>
            <person name="Meng A."/>
            <person name="Brown T."/>
            <person name="Cohen L."/>
        </authorList>
    </citation>
    <scope>NUCLEOTIDE SEQUENCE</scope>
    <source>
        <strain evidence="2">CCMP1594</strain>
    </source>
</reference>
<accession>A0A6T1XT35</accession>
<evidence type="ECO:0000313" key="1">
    <source>
        <dbReference type="EMBL" id="CAE0804652.1"/>
    </source>
</evidence>
<name>A0A6T1XT35_9EUGL</name>
<dbReference type="AlphaFoldDB" id="A0A6T1XT35"/>
<organism evidence="2">
    <name type="scientific">Eutreptiella gymnastica</name>
    <dbReference type="NCBI Taxonomy" id="73025"/>
    <lineage>
        <taxon>Eukaryota</taxon>
        <taxon>Discoba</taxon>
        <taxon>Euglenozoa</taxon>
        <taxon>Euglenida</taxon>
        <taxon>Spirocuta</taxon>
        <taxon>Euglenophyceae</taxon>
        <taxon>Eutreptiales</taxon>
        <taxon>Eutreptiaceae</taxon>
        <taxon>Eutreptiella</taxon>
    </lineage>
</organism>
<evidence type="ECO:0000313" key="2">
    <source>
        <dbReference type="EMBL" id="CAE0804653.1"/>
    </source>
</evidence>
<dbReference type="EMBL" id="HBJA01045387">
    <property type="protein sequence ID" value="CAE0804652.1"/>
    <property type="molecule type" value="Transcribed_RNA"/>
</dbReference>